<gene>
    <name evidence="3" type="ORF">M091_0462</name>
</gene>
<accession>A0AB34L745</accession>
<evidence type="ECO:0000259" key="2">
    <source>
        <dbReference type="Pfam" id="PF13439"/>
    </source>
</evidence>
<sequence length="375" mass="43977">MKLLYCINGVFNSGGMERVLMQKTNHFIELGYQVVIVTTEQKGRPCYFQFSDKICFYDLGINYQDDICKKFVHREVLKMWKKYKHRKALSGIVKKERPDVCISMFDMDVEFLWSIKDKCKKILEFHFSRNFKLISSKNKWMYFFQKLRLVFWKKIISKYDRFIVLTEEDKKAWGNMSNIEVIPNFIPIIPSAKSDLTQKVVISVGRLCEQKGFDYLIRSWSIVHDSYPEWKLYIWGEGEKRTELEYLIDKYNLSKVVFLKGLTKSISSEYLKSSIYAMTSRYEGLPMVLLEAMSYGLPVVSFECPCGPKDLIKDSFGKLIPNGNIDLFAASLMFYISNIDKRKEAGVAASKEALKYEKSELMKKWIDMLDALLEK</sequence>
<proteinExistence type="predicted"/>
<evidence type="ECO:0000313" key="4">
    <source>
        <dbReference type="Proteomes" id="UP000027850"/>
    </source>
</evidence>
<comment type="caution">
    <text evidence="3">The sequence shown here is derived from an EMBL/GenBank/DDBJ whole genome shotgun (WGS) entry which is preliminary data.</text>
</comment>
<dbReference type="RefSeq" id="WP_036651086.1">
    <property type="nucleotide sequence ID" value="NZ_JNHK01000088.1"/>
</dbReference>
<name>A0AB34L745_PARDI</name>
<protein>
    <submittedName>
        <fullName evidence="3">Glycosyl transferases group 1 family protein</fullName>
    </submittedName>
</protein>
<dbReference type="Pfam" id="PF00534">
    <property type="entry name" value="Glycos_transf_1"/>
    <property type="match status" value="1"/>
</dbReference>
<evidence type="ECO:0000313" key="3">
    <source>
        <dbReference type="EMBL" id="KDS37264.1"/>
    </source>
</evidence>
<dbReference type="Pfam" id="PF13439">
    <property type="entry name" value="Glyco_transf_4"/>
    <property type="match status" value="1"/>
</dbReference>
<dbReference type="PANTHER" id="PTHR12526">
    <property type="entry name" value="GLYCOSYLTRANSFERASE"/>
    <property type="match status" value="1"/>
</dbReference>
<feature type="domain" description="Glycosyl transferase family 1" evidence="1">
    <location>
        <begin position="192"/>
        <end position="350"/>
    </location>
</feature>
<dbReference type="Gene3D" id="3.40.50.2000">
    <property type="entry name" value="Glycogen Phosphorylase B"/>
    <property type="match status" value="2"/>
</dbReference>
<dbReference type="GO" id="GO:0016757">
    <property type="term" value="F:glycosyltransferase activity"/>
    <property type="evidence" value="ECO:0007669"/>
    <property type="project" value="InterPro"/>
</dbReference>
<reference evidence="3 4" key="1">
    <citation type="submission" date="2014-04" db="EMBL/GenBank/DDBJ databases">
        <authorList>
            <person name="Sears C."/>
            <person name="Carroll K."/>
            <person name="Sack B.R."/>
            <person name="Qadri F."/>
            <person name="Myers L.L."/>
            <person name="Chung G.-T."/>
            <person name="Escheverria P."/>
            <person name="Fraser C.M."/>
            <person name="Sadzewicz L."/>
            <person name="Shefchek K.A."/>
            <person name="Tallon L."/>
            <person name="Das S.P."/>
            <person name="Daugherty S."/>
            <person name="Mongodin E.F."/>
        </authorList>
    </citation>
    <scope>NUCLEOTIDE SEQUENCE [LARGE SCALE GENOMIC DNA]</scope>
    <source>
        <strain evidence="3 4">3776 D15 i</strain>
    </source>
</reference>
<dbReference type="PANTHER" id="PTHR12526:SF630">
    <property type="entry name" value="GLYCOSYLTRANSFERASE"/>
    <property type="match status" value="1"/>
</dbReference>
<feature type="domain" description="Glycosyltransferase subfamily 4-like N-terminal" evidence="2">
    <location>
        <begin position="14"/>
        <end position="186"/>
    </location>
</feature>
<dbReference type="InterPro" id="IPR001296">
    <property type="entry name" value="Glyco_trans_1"/>
</dbReference>
<dbReference type="CDD" id="cd03820">
    <property type="entry name" value="GT4_AmsD-like"/>
    <property type="match status" value="1"/>
</dbReference>
<dbReference type="InterPro" id="IPR028098">
    <property type="entry name" value="Glyco_trans_4-like_N"/>
</dbReference>
<keyword evidence="3" id="KW-0808">Transferase</keyword>
<organism evidence="3 4">
    <name type="scientific">Parabacteroides distasonis str. 3776 D15 i</name>
    <dbReference type="NCBI Taxonomy" id="1339342"/>
    <lineage>
        <taxon>Bacteria</taxon>
        <taxon>Pseudomonadati</taxon>
        <taxon>Bacteroidota</taxon>
        <taxon>Bacteroidia</taxon>
        <taxon>Bacteroidales</taxon>
        <taxon>Tannerellaceae</taxon>
        <taxon>Parabacteroides</taxon>
    </lineage>
</organism>
<dbReference type="Proteomes" id="UP000027850">
    <property type="component" value="Unassembled WGS sequence"/>
</dbReference>
<dbReference type="EMBL" id="JNHK01000088">
    <property type="protein sequence ID" value="KDS37264.1"/>
    <property type="molecule type" value="Genomic_DNA"/>
</dbReference>
<evidence type="ECO:0000259" key="1">
    <source>
        <dbReference type="Pfam" id="PF00534"/>
    </source>
</evidence>
<dbReference type="AlphaFoldDB" id="A0AB34L745"/>
<dbReference type="SUPFAM" id="SSF53756">
    <property type="entry name" value="UDP-Glycosyltransferase/glycogen phosphorylase"/>
    <property type="match status" value="1"/>
</dbReference>